<dbReference type="RefSeq" id="WP_353388795.1">
    <property type="nucleotide sequence ID" value="NZ_BAABWD010000002.1"/>
</dbReference>
<comment type="caution">
    <text evidence="1">The sequence shown here is derived from an EMBL/GenBank/DDBJ whole genome shotgun (WGS) entry which is preliminary data.</text>
</comment>
<organism evidence="1 2">
    <name type="scientific">Halopseudomonas sabulinigri</name>
    <dbReference type="NCBI Taxonomy" id="472181"/>
    <lineage>
        <taxon>Bacteria</taxon>
        <taxon>Pseudomonadati</taxon>
        <taxon>Pseudomonadota</taxon>
        <taxon>Gammaproteobacteria</taxon>
        <taxon>Pseudomonadales</taxon>
        <taxon>Pseudomonadaceae</taxon>
        <taxon>Halopseudomonas</taxon>
    </lineage>
</organism>
<proteinExistence type="predicted"/>
<dbReference type="Proteomes" id="UP001486808">
    <property type="component" value="Unassembled WGS sequence"/>
</dbReference>
<sequence length="163" mass="18880">MSVPAHKREELIKGLSVRPAVICLLLNSEDFGALARYFEVPEYFYSKGHPEKPGDWPELGNRDLLPLWEFSEEIYAHDLLSNELVLFNIECPSEYEILGSIDQAIFKMIELHTWEFGGEDQEVNEAINFAEKVKLPNISGLTNLFSKYMECTEDMIREYRQSL</sequence>
<protein>
    <submittedName>
        <fullName evidence="1">Uncharacterized protein</fullName>
    </submittedName>
</protein>
<evidence type="ECO:0000313" key="1">
    <source>
        <dbReference type="EMBL" id="GAA6132106.1"/>
    </source>
</evidence>
<gene>
    <name evidence="1" type="ORF">NBRC116187_24660</name>
</gene>
<evidence type="ECO:0000313" key="2">
    <source>
        <dbReference type="Proteomes" id="UP001486808"/>
    </source>
</evidence>
<dbReference type="EMBL" id="BAABWD010000002">
    <property type="protein sequence ID" value="GAA6132106.1"/>
    <property type="molecule type" value="Genomic_DNA"/>
</dbReference>
<keyword evidence="2" id="KW-1185">Reference proteome</keyword>
<name>A0ABP9ZRL1_9GAMM</name>
<reference evidence="1 2" key="1">
    <citation type="submission" date="2024-04" db="EMBL/GenBank/DDBJ databases">
        <title>Draft genome sequence of Halopseudomonas sabulinigri NBRC 116187.</title>
        <authorList>
            <person name="Miyakawa T."/>
            <person name="Kusuya Y."/>
            <person name="Miura T."/>
        </authorList>
    </citation>
    <scope>NUCLEOTIDE SEQUENCE [LARGE SCALE GENOMIC DNA]</scope>
    <source>
        <strain evidence="1 2">4NH20-0042</strain>
    </source>
</reference>
<accession>A0ABP9ZRL1</accession>